<evidence type="ECO:0000313" key="10">
    <source>
        <dbReference type="Proteomes" id="UP000028252"/>
    </source>
</evidence>
<feature type="transmembrane region" description="Helical" evidence="8">
    <location>
        <begin position="529"/>
        <end position="547"/>
    </location>
</feature>
<feature type="transmembrane region" description="Helical" evidence="8">
    <location>
        <begin position="855"/>
        <end position="874"/>
    </location>
</feature>
<keyword evidence="7 8" id="KW-0472">Membrane</keyword>
<evidence type="ECO:0000256" key="5">
    <source>
        <dbReference type="ARBA" id="ARBA00022692"/>
    </source>
</evidence>
<gene>
    <name evidence="9" type="ORF">ADIMK_2421</name>
</gene>
<dbReference type="Gene3D" id="1.20.1640.10">
    <property type="entry name" value="Multidrug efflux transporter AcrB transmembrane domain"/>
    <property type="match status" value="2"/>
</dbReference>
<accession>A0A081FXX9</accession>
<evidence type="ECO:0000256" key="4">
    <source>
        <dbReference type="ARBA" id="ARBA00022519"/>
    </source>
</evidence>
<keyword evidence="3" id="KW-1003">Cell membrane</keyword>
<proteinExistence type="predicted"/>
<dbReference type="SUPFAM" id="SSF82714">
    <property type="entry name" value="Multidrug efflux transporter AcrB TolC docking domain, DN and DC subdomains"/>
    <property type="match status" value="2"/>
</dbReference>
<evidence type="ECO:0000256" key="7">
    <source>
        <dbReference type="ARBA" id="ARBA00023136"/>
    </source>
</evidence>
<evidence type="ECO:0000256" key="6">
    <source>
        <dbReference type="ARBA" id="ARBA00022989"/>
    </source>
</evidence>
<dbReference type="PANTHER" id="PTHR32063:SF14">
    <property type="entry name" value="BLL4319 PROTEIN"/>
    <property type="match status" value="1"/>
</dbReference>
<dbReference type="Pfam" id="PF00873">
    <property type="entry name" value="ACR_tran"/>
    <property type="match status" value="1"/>
</dbReference>
<dbReference type="Gene3D" id="3.30.70.1430">
    <property type="entry name" value="Multidrug efflux transporter AcrB pore domain"/>
    <property type="match status" value="2"/>
</dbReference>
<dbReference type="SUPFAM" id="SSF82866">
    <property type="entry name" value="Multidrug efflux transporter AcrB transmembrane domain"/>
    <property type="match status" value="2"/>
</dbReference>
<feature type="transmembrane region" description="Helical" evidence="8">
    <location>
        <begin position="881"/>
        <end position="901"/>
    </location>
</feature>
<feature type="transmembrane region" description="Helical" evidence="8">
    <location>
        <begin position="12"/>
        <end position="31"/>
    </location>
</feature>
<evidence type="ECO:0000256" key="1">
    <source>
        <dbReference type="ARBA" id="ARBA00004429"/>
    </source>
</evidence>
<feature type="transmembrane region" description="Helical" evidence="8">
    <location>
        <begin position="921"/>
        <end position="946"/>
    </location>
</feature>
<organism evidence="9 10">
    <name type="scientific">Marinobacterium lacunae</name>
    <dbReference type="NCBI Taxonomy" id="1232683"/>
    <lineage>
        <taxon>Bacteria</taxon>
        <taxon>Pseudomonadati</taxon>
        <taxon>Pseudomonadota</taxon>
        <taxon>Gammaproteobacteria</taxon>
        <taxon>Oceanospirillales</taxon>
        <taxon>Oceanospirillaceae</taxon>
        <taxon>Marinobacterium</taxon>
    </lineage>
</organism>
<dbReference type="InterPro" id="IPR001036">
    <property type="entry name" value="Acrflvin-R"/>
</dbReference>
<evidence type="ECO:0000313" key="9">
    <source>
        <dbReference type="EMBL" id="KEA63384.1"/>
    </source>
</evidence>
<dbReference type="InterPro" id="IPR027463">
    <property type="entry name" value="AcrB_DN_DC_subdom"/>
</dbReference>
<comment type="caution">
    <text evidence="9">The sequence shown here is derived from an EMBL/GenBank/DDBJ whole genome shotgun (WGS) entry which is preliminary data.</text>
</comment>
<dbReference type="FunFam" id="1.20.1640.10:FF:000001">
    <property type="entry name" value="Efflux pump membrane transporter"/>
    <property type="match status" value="1"/>
</dbReference>
<name>A0A081FXX9_9GAMM</name>
<feature type="transmembrane region" description="Helical" evidence="8">
    <location>
        <begin position="387"/>
        <end position="411"/>
    </location>
</feature>
<evidence type="ECO:0000256" key="8">
    <source>
        <dbReference type="SAM" id="Phobius"/>
    </source>
</evidence>
<dbReference type="EMBL" id="JMQN01000038">
    <property type="protein sequence ID" value="KEA63384.1"/>
    <property type="molecule type" value="Genomic_DNA"/>
</dbReference>
<dbReference type="GO" id="GO:0005886">
    <property type="term" value="C:plasma membrane"/>
    <property type="evidence" value="ECO:0007669"/>
    <property type="project" value="UniProtKB-SubCell"/>
</dbReference>
<dbReference type="Gene3D" id="3.30.70.1440">
    <property type="entry name" value="Multidrug efflux transporter AcrB pore domain"/>
    <property type="match status" value="1"/>
</dbReference>
<feature type="transmembrane region" description="Helical" evidence="8">
    <location>
        <begin position="361"/>
        <end position="381"/>
    </location>
</feature>
<dbReference type="PANTHER" id="PTHR32063">
    <property type="match status" value="1"/>
</dbReference>
<feature type="transmembrane region" description="Helical" evidence="8">
    <location>
        <begin position="464"/>
        <end position="482"/>
    </location>
</feature>
<reference evidence="9 10" key="1">
    <citation type="submission" date="2014-04" db="EMBL/GenBank/DDBJ databases">
        <title>Marinobacterium kochiensis sp. nov., isolated from sediment sample collected from Kochi backwaters in Kerala, India.</title>
        <authorList>
            <person name="Singh A."/>
            <person name="Pinnaka A.K."/>
        </authorList>
    </citation>
    <scope>NUCLEOTIDE SEQUENCE [LARGE SCALE GENOMIC DNA]</scope>
    <source>
        <strain evidence="9 10">AK27</strain>
    </source>
</reference>
<keyword evidence="6 8" id="KW-1133">Transmembrane helix</keyword>
<dbReference type="OrthoDB" id="9757904at2"/>
<dbReference type="PATRIC" id="fig|1232683.4.peg.2374"/>
<keyword evidence="4" id="KW-0997">Cell inner membrane</keyword>
<feature type="transmembrane region" description="Helical" evidence="8">
    <location>
        <begin position="998"/>
        <end position="1024"/>
    </location>
</feature>
<keyword evidence="5 8" id="KW-0812">Transmembrane</keyword>
<sequence length="1044" mass="113289">MKAFTDIFVRRPVLAIVVSVVIIIAGVQSWWSLSVRQYPQSENASITITTPYIGASAEVVKGFVTTEIERAIGAVQGVDYVESKSLLGLSMVTARLELNYEPTKALTDITAQVNQVRNSLPAEAEVPSISIQSADSEFAAAYLSFSSDTLSQAEITDYLVRVVQPRLSALEGVQRADIFGARTFAMRVWLDPGRMASLNISPVEVRTALASNNYLAAVGNTKGNMVQVNLTANTDLHTREQFEQLVVRNENDTIIRLRDVADVELGAEDYETNVSFNGQNAVFMGIFPLPDSNTIDVIGLVRKDLEGIKAGLPSGMEADIGYDASAYINDAIHEVVGTLTETLAIVVLVIFIFLGSMRSVLVPIVAIPVSLIGAIFLMQVFGFTLNLLTLLAIVLSVGLVVDDAIVMVENVERHLREGRSPMDAAIIGARELIGPVIAMTITLAAVYTPIGLQGGLTGALFREFALTLAGAVTISGIVALTLSPMMAGHLLKSAESEEHGFTGKVNHFFDRLRDGYGALLARILNVRPVVYVVWIALSIMVVPMYIFSPKELAPLEDQSVMFGIINNAANASADQKVHFGKAAEQMFYNAPDRELTFQILLAPSDSFAAALGIGGFSGMVTKPWDERDKSVNQLIREMQGQLSTIPGLQIFVTQPPALPGGSNFPVEFVITSTDDPKQMLEYAQQLQMKAMESGLFYFPPEIDLKYDQPQSEIVIDHQKVAALGLTNAQVGADLGAALGANYVNRFNVDGRAYKVIPQIARIDRLNPEQLSQIYVTGPSGQLIPLSSIATLNDTTVPRSLNRFQQLNAVKLSGMTAQIDEGLKVLERSAEEILPTNYTINYTGESRQLRTEGNKFLPSLGLAILMIFLVLAVQFNSFRDPFVILLGSVPLAMFGALTFTVLKMPNPDIPFWTDGWTTTMNIYAQVGLVTLVGLISKNGILIVEFANKLQEQGQAKIDAIRTAAMTRLRPVLMTSIATIAGHFPLTLVDGPGAAARNSIGLVLVGGMTIGTIFTLFVVPSLYMLIARQHEQEPELNAELALERAE</sequence>
<dbReference type="SUPFAM" id="SSF82693">
    <property type="entry name" value="Multidrug efflux transporter AcrB pore domain, PN1, PN2, PC1 and PC2 subdomains"/>
    <property type="match status" value="4"/>
</dbReference>
<dbReference type="PRINTS" id="PR00702">
    <property type="entry name" value="ACRIFLAVINRP"/>
</dbReference>
<dbReference type="AlphaFoldDB" id="A0A081FXX9"/>
<keyword evidence="10" id="KW-1185">Reference proteome</keyword>
<dbReference type="Gene3D" id="3.30.70.1320">
    <property type="entry name" value="Multidrug efflux transporter AcrB pore domain like"/>
    <property type="match status" value="1"/>
</dbReference>
<dbReference type="GO" id="GO:0042910">
    <property type="term" value="F:xenobiotic transmembrane transporter activity"/>
    <property type="evidence" value="ECO:0007669"/>
    <property type="project" value="TreeGrafter"/>
</dbReference>
<feature type="transmembrane region" description="Helical" evidence="8">
    <location>
        <begin position="335"/>
        <end position="354"/>
    </location>
</feature>
<comment type="subcellular location">
    <subcellularLocation>
        <location evidence="1">Cell inner membrane</location>
        <topology evidence="1">Multi-pass membrane protein</topology>
    </subcellularLocation>
</comment>
<feature type="transmembrane region" description="Helical" evidence="8">
    <location>
        <begin position="432"/>
        <end position="452"/>
    </location>
</feature>
<dbReference type="RefSeq" id="WP_036188452.1">
    <property type="nucleotide sequence ID" value="NZ_JMQN01000038.1"/>
</dbReference>
<dbReference type="eggNOG" id="COG0841">
    <property type="taxonomic scope" value="Bacteria"/>
</dbReference>
<protein>
    <submittedName>
        <fullName evidence="9">RND multidrug efflux transporter</fullName>
    </submittedName>
</protein>
<dbReference type="STRING" id="1232683.ADIMK_2421"/>
<evidence type="ECO:0000256" key="2">
    <source>
        <dbReference type="ARBA" id="ARBA00022448"/>
    </source>
</evidence>
<evidence type="ECO:0000256" key="3">
    <source>
        <dbReference type="ARBA" id="ARBA00022475"/>
    </source>
</evidence>
<feature type="transmembrane region" description="Helical" evidence="8">
    <location>
        <begin position="967"/>
        <end position="986"/>
    </location>
</feature>
<dbReference type="Proteomes" id="UP000028252">
    <property type="component" value="Unassembled WGS sequence"/>
</dbReference>
<keyword evidence="2" id="KW-0813">Transport</keyword>
<dbReference type="Gene3D" id="3.30.2090.10">
    <property type="entry name" value="Multidrug efflux transporter AcrB TolC docking domain, DN and DC subdomains"/>
    <property type="match status" value="2"/>
</dbReference>